<dbReference type="AlphaFoldDB" id="A0A5N7CDV4"/>
<name>A0A5N7CDV4_PETAA</name>
<evidence type="ECO:0000313" key="1">
    <source>
        <dbReference type="EMBL" id="KAE8392294.1"/>
    </source>
</evidence>
<dbReference type="Proteomes" id="UP000326877">
    <property type="component" value="Unassembled WGS sequence"/>
</dbReference>
<sequence length="60" mass="6540">MAPLICENEVISSPHLVRDLHPLAAGMFSARFRRTSSAKANTNNGFGPVEGRGIAWFLQV</sequence>
<reference evidence="1" key="1">
    <citation type="submission" date="2019-04" db="EMBL/GenBank/DDBJ databases">
        <title>Friends and foes A comparative genomics studyof 23 Aspergillus species from section Flavi.</title>
        <authorList>
            <consortium name="DOE Joint Genome Institute"/>
            <person name="Kjaerbolling I."/>
            <person name="Vesth T."/>
            <person name="Frisvad J.C."/>
            <person name="Nybo J.L."/>
            <person name="Theobald S."/>
            <person name="Kildgaard S."/>
            <person name="Isbrandt T."/>
            <person name="Kuo A."/>
            <person name="Sato A."/>
            <person name="Lyhne E.K."/>
            <person name="Kogle M.E."/>
            <person name="Wiebenga A."/>
            <person name="Kun R.S."/>
            <person name="Lubbers R.J."/>
            <person name="Makela M.R."/>
            <person name="Barry K."/>
            <person name="Chovatia M."/>
            <person name="Clum A."/>
            <person name="Daum C."/>
            <person name="Haridas S."/>
            <person name="He G."/>
            <person name="LaButti K."/>
            <person name="Lipzen A."/>
            <person name="Mondo S."/>
            <person name="Riley R."/>
            <person name="Salamov A."/>
            <person name="Simmons B.A."/>
            <person name="Magnuson J.K."/>
            <person name="Henrissat B."/>
            <person name="Mortensen U.H."/>
            <person name="Larsen T.O."/>
            <person name="Devries R.P."/>
            <person name="Grigoriev I.V."/>
            <person name="Machida M."/>
            <person name="Baker S.E."/>
            <person name="Andersen M.R."/>
        </authorList>
    </citation>
    <scope>NUCLEOTIDE SEQUENCE [LARGE SCALE GENOMIC DNA]</scope>
    <source>
        <strain evidence="1">IBT 14317</strain>
    </source>
</reference>
<protein>
    <submittedName>
        <fullName evidence="1">Uncharacterized protein</fullName>
    </submittedName>
</protein>
<proteinExistence type="predicted"/>
<organism evidence="1">
    <name type="scientific">Petromyces alliaceus</name>
    <name type="common">Aspergillus alliaceus</name>
    <dbReference type="NCBI Taxonomy" id="209559"/>
    <lineage>
        <taxon>Eukaryota</taxon>
        <taxon>Fungi</taxon>
        <taxon>Dikarya</taxon>
        <taxon>Ascomycota</taxon>
        <taxon>Pezizomycotina</taxon>
        <taxon>Eurotiomycetes</taxon>
        <taxon>Eurotiomycetidae</taxon>
        <taxon>Eurotiales</taxon>
        <taxon>Aspergillaceae</taxon>
        <taxon>Aspergillus</taxon>
        <taxon>Aspergillus subgen. Circumdati</taxon>
    </lineage>
</organism>
<dbReference type="EMBL" id="ML735238">
    <property type="protein sequence ID" value="KAE8392294.1"/>
    <property type="molecule type" value="Genomic_DNA"/>
</dbReference>
<gene>
    <name evidence="1" type="ORF">BDV23DRAFT_181693</name>
</gene>
<accession>A0A5N7CDV4</accession>